<dbReference type="AlphaFoldDB" id="A0AAN8JMM7"/>
<dbReference type="EMBL" id="JAZGQO010000009">
    <property type="protein sequence ID" value="KAK6178160.1"/>
    <property type="molecule type" value="Genomic_DNA"/>
</dbReference>
<feature type="region of interest" description="Disordered" evidence="1">
    <location>
        <begin position="134"/>
        <end position="208"/>
    </location>
</feature>
<feature type="compositionally biased region" description="Polar residues" evidence="1">
    <location>
        <begin position="134"/>
        <end position="146"/>
    </location>
</feature>
<reference evidence="2 3" key="1">
    <citation type="submission" date="2024-01" db="EMBL/GenBank/DDBJ databases">
        <title>The genome of the rayed Mediterranean limpet Patella caerulea (Linnaeus, 1758).</title>
        <authorList>
            <person name="Anh-Thu Weber A."/>
            <person name="Halstead-Nussloch G."/>
        </authorList>
    </citation>
    <scope>NUCLEOTIDE SEQUENCE [LARGE SCALE GENOMIC DNA]</scope>
    <source>
        <strain evidence="2">AATW-2023a</strain>
        <tissue evidence="2">Whole specimen</tissue>
    </source>
</reference>
<name>A0AAN8JMM7_PATCE</name>
<protein>
    <submittedName>
        <fullName evidence="2">Uncharacterized protein</fullName>
    </submittedName>
</protein>
<sequence>MLQVLHPALGQTFHEPRYTPKAPPTAPALRRQIVHLIRNITKTPKITDTLETQQNNNTIYHPKNGRSSAQSHINEDKDRRSPCPFPQKRNSDTRIFSTGKENKNVYNEKAKGVLEKQIGSLPVGSIRRLPLRVQRQTTSASQNAQRKQPRGLNLKLDNNGPNQSQSSSENRDSAKTNSCEIKGHAIPSSRNYIGTQKQRMEMHKRAQKISASLTEFKRRMVNQNKVYPVGGHDADKYQMFSSIPTPQPPQSPKPQIKLLSRKQSNSYALAHESLNNESKENTDLSPRIRYRFSGKEPEKQIHPVETYVVVQNQRERIRGQIDEPIALTMHNLSMHEMFLEMDAKEIRSEHRANNTRILNWLKSVKNCVLRPHRIVRFNVQSSANSSSAEGSSIDSSCSF</sequence>
<feature type="region of interest" description="Disordered" evidence="1">
    <location>
        <begin position="1"/>
        <end position="25"/>
    </location>
</feature>
<comment type="caution">
    <text evidence="2">The sequence shown here is derived from an EMBL/GenBank/DDBJ whole genome shotgun (WGS) entry which is preliminary data.</text>
</comment>
<evidence type="ECO:0000256" key="1">
    <source>
        <dbReference type="SAM" id="MobiDB-lite"/>
    </source>
</evidence>
<organism evidence="2 3">
    <name type="scientific">Patella caerulea</name>
    <name type="common">Rayed Mediterranean limpet</name>
    <dbReference type="NCBI Taxonomy" id="87958"/>
    <lineage>
        <taxon>Eukaryota</taxon>
        <taxon>Metazoa</taxon>
        <taxon>Spiralia</taxon>
        <taxon>Lophotrochozoa</taxon>
        <taxon>Mollusca</taxon>
        <taxon>Gastropoda</taxon>
        <taxon>Patellogastropoda</taxon>
        <taxon>Patelloidea</taxon>
        <taxon>Patellidae</taxon>
        <taxon>Patella</taxon>
    </lineage>
</organism>
<gene>
    <name evidence="2" type="ORF">SNE40_012973</name>
</gene>
<keyword evidence="3" id="KW-1185">Reference proteome</keyword>
<evidence type="ECO:0000313" key="3">
    <source>
        <dbReference type="Proteomes" id="UP001347796"/>
    </source>
</evidence>
<dbReference type="Proteomes" id="UP001347796">
    <property type="component" value="Unassembled WGS sequence"/>
</dbReference>
<feature type="region of interest" description="Disordered" evidence="1">
    <location>
        <begin position="51"/>
        <end position="103"/>
    </location>
</feature>
<feature type="compositionally biased region" description="Polar residues" evidence="1">
    <location>
        <begin position="188"/>
        <end position="197"/>
    </location>
</feature>
<feature type="compositionally biased region" description="Polar residues" evidence="1">
    <location>
        <begin position="51"/>
        <end position="72"/>
    </location>
</feature>
<feature type="region of interest" description="Disordered" evidence="1">
    <location>
        <begin position="227"/>
        <end position="257"/>
    </location>
</feature>
<feature type="compositionally biased region" description="Polar residues" evidence="1">
    <location>
        <begin position="159"/>
        <end position="168"/>
    </location>
</feature>
<accession>A0AAN8JMM7</accession>
<proteinExistence type="predicted"/>
<evidence type="ECO:0000313" key="2">
    <source>
        <dbReference type="EMBL" id="KAK6178160.1"/>
    </source>
</evidence>